<protein>
    <submittedName>
        <fullName evidence="1">Uncharacterized protein</fullName>
    </submittedName>
</protein>
<comment type="caution">
    <text evidence="1">The sequence shown here is derived from an EMBL/GenBank/DDBJ whole genome shotgun (WGS) entry which is preliminary data.</text>
</comment>
<reference evidence="1 2" key="1">
    <citation type="submission" date="2021-06" db="EMBL/GenBank/DDBJ databases">
        <authorList>
            <person name="Palmer J.M."/>
        </authorList>
    </citation>
    <scope>NUCLEOTIDE SEQUENCE [LARGE SCALE GENOMIC DNA]</scope>
    <source>
        <strain evidence="1 2">XC_2019</strain>
        <tissue evidence="1">Muscle</tissue>
    </source>
</reference>
<evidence type="ECO:0000313" key="2">
    <source>
        <dbReference type="Proteomes" id="UP001434883"/>
    </source>
</evidence>
<keyword evidence="2" id="KW-1185">Reference proteome</keyword>
<evidence type="ECO:0000313" key="1">
    <source>
        <dbReference type="EMBL" id="MEQ2197804.1"/>
    </source>
</evidence>
<dbReference type="Proteomes" id="UP001434883">
    <property type="component" value="Unassembled WGS sequence"/>
</dbReference>
<gene>
    <name evidence="1" type="ORF">XENOCAPTIV_003514</name>
</gene>
<dbReference type="EMBL" id="JAHRIN010018167">
    <property type="protein sequence ID" value="MEQ2197804.1"/>
    <property type="molecule type" value="Genomic_DNA"/>
</dbReference>
<name>A0ABV0QPP3_9TELE</name>
<accession>A0ABV0QPP3</accession>
<sequence length="69" mass="7846">SREEHFASTSHQLQVSFKEQADVPTTHPVGELKVKELQVCGVDGLKMIYVKTFYKEQLTPFVKIQVSIP</sequence>
<feature type="non-terminal residue" evidence="1">
    <location>
        <position position="1"/>
    </location>
</feature>
<proteinExistence type="predicted"/>
<organism evidence="1 2">
    <name type="scientific">Xenoophorus captivus</name>
    <dbReference type="NCBI Taxonomy" id="1517983"/>
    <lineage>
        <taxon>Eukaryota</taxon>
        <taxon>Metazoa</taxon>
        <taxon>Chordata</taxon>
        <taxon>Craniata</taxon>
        <taxon>Vertebrata</taxon>
        <taxon>Euteleostomi</taxon>
        <taxon>Actinopterygii</taxon>
        <taxon>Neopterygii</taxon>
        <taxon>Teleostei</taxon>
        <taxon>Neoteleostei</taxon>
        <taxon>Acanthomorphata</taxon>
        <taxon>Ovalentaria</taxon>
        <taxon>Atherinomorphae</taxon>
        <taxon>Cyprinodontiformes</taxon>
        <taxon>Goodeidae</taxon>
        <taxon>Xenoophorus</taxon>
    </lineage>
</organism>